<dbReference type="InterPro" id="IPR050172">
    <property type="entry name" value="SsuD_RutA_monooxygenase"/>
</dbReference>
<keyword evidence="1" id="KW-0285">Flavoprotein</keyword>
<evidence type="ECO:0000259" key="5">
    <source>
        <dbReference type="Pfam" id="PF00296"/>
    </source>
</evidence>
<dbReference type="InterPro" id="IPR036661">
    <property type="entry name" value="Luciferase-like_sf"/>
</dbReference>
<dbReference type="InterPro" id="IPR019923">
    <property type="entry name" value="Lucif-like_OxRdtase_MSMEG_2516"/>
</dbReference>
<dbReference type="Gene3D" id="3.20.20.30">
    <property type="entry name" value="Luciferase-like domain"/>
    <property type="match status" value="1"/>
</dbReference>
<name>A0ABP6L696_9ACTN</name>
<evidence type="ECO:0000256" key="1">
    <source>
        <dbReference type="ARBA" id="ARBA00022630"/>
    </source>
</evidence>
<dbReference type="Pfam" id="PF00296">
    <property type="entry name" value="Bac_luciferase"/>
    <property type="match status" value="1"/>
</dbReference>
<dbReference type="EMBL" id="BAAAWD010000020">
    <property type="protein sequence ID" value="GAA3033653.1"/>
    <property type="molecule type" value="Genomic_DNA"/>
</dbReference>
<proteinExistence type="predicted"/>
<comment type="caution">
    <text evidence="6">The sequence shown here is derived from an EMBL/GenBank/DDBJ whole genome shotgun (WGS) entry which is preliminary data.</text>
</comment>
<keyword evidence="3" id="KW-0560">Oxidoreductase</keyword>
<dbReference type="Proteomes" id="UP001499930">
    <property type="component" value="Unassembled WGS sequence"/>
</dbReference>
<organism evidence="6 7">
    <name type="scientific">Streptosporangium longisporum</name>
    <dbReference type="NCBI Taxonomy" id="46187"/>
    <lineage>
        <taxon>Bacteria</taxon>
        <taxon>Bacillati</taxon>
        <taxon>Actinomycetota</taxon>
        <taxon>Actinomycetes</taxon>
        <taxon>Streptosporangiales</taxon>
        <taxon>Streptosporangiaceae</taxon>
        <taxon>Streptosporangium</taxon>
    </lineage>
</organism>
<evidence type="ECO:0000313" key="6">
    <source>
        <dbReference type="EMBL" id="GAA3033653.1"/>
    </source>
</evidence>
<evidence type="ECO:0000313" key="7">
    <source>
        <dbReference type="Proteomes" id="UP001499930"/>
    </source>
</evidence>
<keyword evidence="4" id="KW-0503">Monooxygenase</keyword>
<reference evidence="7" key="1">
    <citation type="journal article" date="2019" name="Int. J. Syst. Evol. Microbiol.">
        <title>The Global Catalogue of Microorganisms (GCM) 10K type strain sequencing project: providing services to taxonomists for standard genome sequencing and annotation.</title>
        <authorList>
            <consortium name="The Broad Institute Genomics Platform"/>
            <consortium name="The Broad Institute Genome Sequencing Center for Infectious Disease"/>
            <person name="Wu L."/>
            <person name="Ma J."/>
        </authorList>
    </citation>
    <scope>NUCLEOTIDE SEQUENCE [LARGE SCALE GENOMIC DNA]</scope>
    <source>
        <strain evidence="7">JCM 3106</strain>
    </source>
</reference>
<dbReference type="PANTHER" id="PTHR42847:SF4">
    <property type="entry name" value="ALKANESULFONATE MONOOXYGENASE-RELATED"/>
    <property type="match status" value="1"/>
</dbReference>
<keyword evidence="7" id="KW-1185">Reference proteome</keyword>
<dbReference type="InterPro" id="IPR011251">
    <property type="entry name" value="Luciferase-like_dom"/>
</dbReference>
<keyword evidence="2" id="KW-0288">FMN</keyword>
<evidence type="ECO:0000256" key="2">
    <source>
        <dbReference type="ARBA" id="ARBA00022643"/>
    </source>
</evidence>
<accession>A0ABP6L696</accession>
<evidence type="ECO:0000256" key="4">
    <source>
        <dbReference type="ARBA" id="ARBA00023033"/>
    </source>
</evidence>
<dbReference type="SUPFAM" id="SSF51679">
    <property type="entry name" value="Bacterial luciferase-like"/>
    <property type="match status" value="1"/>
</dbReference>
<sequence length="306" mass="32985">MDRPFRFAAVIREAVSAGDWAEKARRLEDSGFDVLLVPGHLTGPRFAPVAAMTAAACATGRLRVGTLVPADGLRHPAVLAREAATVDLLSEGRLELGLGTGWTATDYASAGLVFEPPGVRVDRLAEAVAVLKGLWGDGPFTFHGEHYRITELDRSPRPWSRPHPRLLLGGGPHLLGLAAREADVVDLGTRVRADGTGPDGPDGTDGGRAAFLARIDVVRRAAGDRYDRIELGTGVQQVGVRGRGESWGAAGSFRRDGTPRVLLGTRHDIADTLRHWRDTHDVSYFVLHHERDLDAFTPVVQELAGR</sequence>
<gene>
    <name evidence="6" type="ORF">GCM10017559_71310</name>
</gene>
<dbReference type="RefSeq" id="WP_344904560.1">
    <property type="nucleotide sequence ID" value="NZ_BAAAWD010000020.1"/>
</dbReference>
<protein>
    <submittedName>
        <fullName evidence="6">LLM class F420-dependent oxidoreductase</fullName>
    </submittedName>
</protein>
<dbReference type="PANTHER" id="PTHR42847">
    <property type="entry name" value="ALKANESULFONATE MONOOXYGENASE"/>
    <property type="match status" value="1"/>
</dbReference>
<evidence type="ECO:0000256" key="3">
    <source>
        <dbReference type="ARBA" id="ARBA00023002"/>
    </source>
</evidence>
<feature type="domain" description="Luciferase-like" evidence="5">
    <location>
        <begin position="16"/>
        <end position="185"/>
    </location>
</feature>
<dbReference type="NCBIfam" id="TIGR03621">
    <property type="entry name" value="F420_MSMEG_2516"/>
    <property type="match status" value="1"/>
</dbReference>